<feature type="region of interest" description="Disordered" evidence="1">
    <location>
        <begin position="1"/>
        <end position="29"/>
    </location>
</feature>
<reference evidence="3" key="1">
    <citation type="submission" date="2020-10" db="EMBL/GenBank/DDBJ databases">
        <authorList>
            <person name="Gilroy R."/>
        </authorList>
    </citation>
    <scope>NUCLEOTIDE SEQUENCE</scope>
    <source>
        <strain evidence="3">10532</strain>
    </source>
</reference>
<dbReference type="Gene3D" id="3.30.70.1290">
    <property type="entry name" value="Transposase IS200-like"/>
    <property type="match status" value="1"/>
</dbReference>
<dbReference type="GO" id="GO:0006313">
    <property type="term" value="P:DNA transposition"/>
    <property type="evidence" value="ECO:0007669"/>
    <property type="project" value="InterPro"/>
</dbReference>
<evidence type="ECO:0000256" key="1">
    <source>
        <dbReference type="SAM" id="MobiDB-lite"/>
    </source>
</evidence>
<dbReference type="SUPFAM" id="SSF143422">
    <property type="entry name" value="Transposase IS200-like"/>
    <property type="match status" value="1"/>
</dbReference>
<protein>
    <submittedName>
        <fullName evidence="3">Transposase</fullName>
    </submittedName>
</protein>
<dbReference type="GO" id="GO:0004803">
    <property type="term" value="F:transposase activity"/>
    <property type="evidence" value="ECO:0007669"/>
    <property type="project" value="InterPro"/>
</dbReference>
<dbReference type="Proteomes" id="UP000823638">
    <property type="component" value="Unassembled WGS sequence"/>
</dbReference>
<evidence type="ECO:0000259" key="2">
    <source>
        <dbReference type="SMART" id="SM01321"/>
    </source>
</evidence>
<comment type="caution">
    <text evidence="3">The sequence shown here is derived from an EMBL/GenBank/DDBJ whole genome shotgun (WGS) entry which is preliminary data.</text>
</comment>
<dbReference type="InterPro" id="IPR002686">
    <property type="entry name" value="Transposase_17"/>
</dbReference>
<gene>
    <name evidence="3" type="ORF">IAA81_09805</name>
</gene>
<dbReference type="PANTHER" id="PTHR34322">
    <property type="entry name" value="TRANSPOSASE, Y1_TNP DOMAIN-CONTAINING"/>
    <property type="match status" value="1"/>
</dbReference>
<reference evidence="3" key="2">
    <citation type="journal article" date="2021" name="PeerJ">
        <title>Extensive microbial diversity within the chicken gut microbiome revealed by metagenomics and culture.</title>
        <authorList>
            <person name="Gilroy R."/>
            <person name="Ravi A."/>
            <person name="Getino M."/>
            <person name="Pursley I."/>
            <person name="Horton D.L."/>
            <person name="Alikhan N.F."/>
            <person name="Baker D."/>
            <person name="Gharbi K."/>
            <person name="Hall N."/>
            <person name="Watson M."/>
            <person name="Adriaenssens E.M."/>
            <person name="Foster-Nyarko E."/>
            <person name="Jarju S."/>
            <person name="Secka A."/>
            <person name="Antonio M."/>
            <person name="Oren A."/>
            <person name="Chaudhuri R.R."/>
            <person name="La Ragione R."/>
            <person name="Hildebrand F."/>
            <person name="Pallen M.J."/>
        </authorList>
    </citation>
    <scope>NUCLEOTIDE SEQUENCE</scope>
    <source>
        <strain evidence="3">10532</strain>
    </source>
</reference>
<feature type="domain" description="Transposase IS200-like" evidence="2">
    <location>
        <begin position="36"/>
        <end position="150"/>
    </location>
</feature>
<name>A0A9D9HR81_9SPIR</name>
<organism evidence="3 4">
    <name type="scientific">Candidatus Gallitreponema excrementavium</name>
    <dbReference type="NCBI Taxonomy" id="2840840"/>
    <lineage>
        <taxon>Bacteria</taxon>
        <taxon>Pseudomonadati</taxon>
        <taxon>Spirochaetota</taxon>
        <taxon>Spirochaetia</taxon>
        <taxon>Spirochaetales</taxon>
        <taxon>Candidatus Gallitreponema</taxon>
    </lineage>
</organism>
<dbReference type="InterPro" id="IPR036515">
    <property type="entry name" value="Transposase_17_sf"/>
</dbReference>
<dbReference type="Pfam" id="PF01797">
    <property type="entry name" value="Y1_Tnp"/>
    <property type="match status" value="1"/>
</dbReference>
<dbReference type="AlphaFoldDB" id="A0A9D9HR81"/>
<dbReference type="NCBIfam" id="NF047646">
    <property type="entry name" value="REP_Tyr_transpos"/>
    <property type="match status" value="1"/>
</dbReference>
<proteinExistence type="predicted"/>
<dbReference type="PANTHER" id="PTHR34322:SF2">
    <property type="entry name" value="TRANSPOSASE IS200-LIKE DOMAIN-CONTAINING PROTEIN"/>
    <property type="match status" value="1"/>
</dbReference>
<evidence type="ECO:0000313" key="3">
    <source>
        <dbReference type="EMBL" id="MBO8458502.1"/>
    </source>
</evidence>
<evidence type="ECO:0000313" key="4">
    <source>
        <dbReference type="Proteomes" id="UP000823638"/>
    </source>
</evidence>
<dbReference type="GO" id="GO:0003677">
    <property type="term" value="F:DNA binding"/>
    <property type="evidence" value="ECO:0007669"/>
    <property type="project" value="InterPro"/>
</dbReference>
<dbReference type="EMBL" id="JADIMM010000111">
    <property type="protein sequence ID" value="MBO8458502.1"/>
    <property type="molecule type" value="Genomic_DNA"/>
</dbReference>
<sequence>MRKKIKKNNKSRQRNQRKTNRKSKQRGQKFRGRILKDGADYHVISIINNKEPLLSEPIIKNLYQEVLSECLKKYSFLIIQFIIMDNHIHLIIRPLKESLSKIMQWINSVFAMRFNKLTGRCGHVWKCRFWSSIIEKIEQFKKVYHYISYNSVKAGIVSSPEDYPYCGEYHISRGILGIITPYWTISYPYL</sequence>
<dbReference type="SMART" id="SM01321">
    <property type="entry name" value="Y1_Tnp"/>
    <property type="match status" value="1"/>
</dbReference>
<accession>A0A9D9HR81</accession>